<dbReference type="AlphaFoldDB" id="A0AAV8UL19"/>
<dbReference type="GO" id="GO:0009536">
    <property type="term" value="C:plastid"/>
    <property type="evidence" value="ECO:0007669"/>
    <property type="project" value="UniProtKB-SubCell"/>
</dbReference>
<sequence>MALLFVISPLHRISGWEQKARSRCASQTTRVAMGPRQRLLELGQKTGRGVAATLEDKANAEEVVAELIADKNANKGTVEETARPLDSDLFRGKWDLRYSTEDTLVGLMRSGLPPLLSKAEAVYQTLEGGIVEATSNPSPGLIQNVIEFPRPKGTLRLVVKVDFQAENGGTRCRFVFNATELQFPGKTIRLPFAFGRGFFDVLYFDGQMRIDRDQNGWLNVYSYAGPSVQCSAYD</sequence>
<evidence type="ECO:0000313" key="4">
    <source>
        <dbReference type="EMBL" id="KAJ8903235.1"/>
    </source>
</evidence>
<keyword evidence="2" id="KW-0934">Plastid</keyword>
<gene>
    <name evidence="4" type="ORF">NDN08_004345</name>
</gene>
<feature type="domain" description="Plastid lipid-associated protein/fibrillin conserved" evidence="3">
    <location>
        <begin position="37"/>
        <end position="220"/>
    </location>
</feature>
<protein>
    <recommendedName>
        <fullName evidence="3">Plastid lipid-associated protein/fibrillin conserved domain-containing protein</fullName>
    </recommendedName>
</protein>
<organism evidence="4 5">
    <name type="scientific">Rhodosorus marinus</name>
    <dbReference type="NCBI Taxonomy" id="101924"/>
    <lineage>
        <taxon>Eukaryota</taxon>
        <taxon>Rhodophyta</taxon>
        <taxon>Stylonematophyceae</taxon>
        <taxon>Stylonematales</taxon>
        <taxon>Stylonemataceae</taxon>
        <taxon>Rhodosorus</taxon>
    </lineage>
</organism>
<keyword evidence="5" id="KW-1185">Reference proteome</keyword>
<name>A0AAV8UL19_9RHOD</name>
<reference evidence="4 5" key="1">
    <citation type="journal article" date="2023" name="Nat. Commun.">
        <title>Origin of minicircular mitochondrial genomes in red algae.</title>
        <authorList>
            <person name="Lee Y."/>
            <person name="Cho C.H."/>
            <person name="Lee Y.M."/>
            <person name="Park S.I."/>
            <person name="Yang J.H."/>
            <person name="West J.A."/>
            <person name="Bhattacharya D."/>
            <person name="Yoon H.S."/>
        </authorList>
    </citation>
    <scope>NUCLEOTIDE SEQUENCE [LARGE SCALE GENOMIC DNA]</scope>
    <source>
        <strain evidence="4 5">CCMP1338</strain>
        <tissue evidence="4">Whole cell</tissue>
    </source>
</reference>
<dbReference type="EMBL" id="JAMWBK010000007">
    <property type="protein sequence ID" value="KAJ8903235.1"/>
    <property type="molecule type" value="Genomic_DNA"/>
</dbReference>
<dbReference type="InterPro" id="IPR006843">
    <property type="entry name" value="PAP/fibrillin_dom"/>
</dbReference>
<comment type="caution">
    <text evidence="4">The sequence shown here is derived from an EMBL/GenBank/DDBJ whole genome shotgun (WGS) entry which is preliminary data.</text>
</comment>
<dbReference type="PANTHER" id="PTHR31906">
    <property type="entry name" value="PLASTID-LIPID-ASSOCIATED PROTEIN 4, CHLOROPLASTIC-RELATED"/>
    <property type="match status" value="1"/>
</dbReference>
<dbReference type="InterPro" id="IPR039633">
    <property type="entry name" value="PAP"/>
</dbReference>
<comment type="subcellular location">
    <subcellularLocation>
        <location evidence="1">Plastid</location>
    </subcellularLocation>
</comment>
<proteinExistence type="predicted"/>
<evidence type="ECO:0000256" key="2">
    <source>
        <dbReference type="ARBA" id="ARBA00022640"/>
    </source>
</evidence>
<evidence type="ECO:0000256" key="1">
    <source>
        <dbReference type="ARBA" id="ARBA00004474"/>
    </source>
</evidence>
<evidence type="ECO:0000259" key="3">
    <source>
        <dbReference type="Pfam" id="PF04755"/>
    </source>
</evidence>
<dbReference type="Proteomes" id="UP001157974">
    <property type="component" value="Unassembled WGS sequence"/>
</dbReference>
<evidence type="ECO:0000313" key="5">
    <source>
        <dbReference type="Proteomes" id="UP001157974"/>
    </source>
</evidence>
<accession>A0AAV8UL19</accession>
<dbReference type="Pfam" id="PF04755">
    <property type="entry name" value="PAP_fibrillin"/>
    <property type="match status" value="1"/>
</dbReference>